<evidence type="ECO:0000256" key="2">
    <source>
        <dbReference type="SAM" id="SignalP"/>
    </source>
</evidence>
<gene>
    <name evidence="3" type="ORF">EEX84_14695</name>
</gene>
<feature type="chain" id="PRO_5039077789" evidence="2">
    <location>
        <begin position="21"/>
        <end position="235"/>
    </location>
</feature>
<dbReference type="OrthoDB" id="2870421at2"/>
<name>A0A3M8P571_9BACL</name>
<comment type="caution">
    <text evidence="3">The sequence shown here is derived from an EMBL/GenBank/DDBJ whole genome shotgun (WGS) entry which is preliminary data.</text>
</comment>
<accession>A0A3M8P571</accession>
<protein>
    <submittedName>
        <fullName evidence="3">Uncharacterized protein</fullName>
    </submittedName>
</protein>
<feature type="signal peptide" evidence="2">
    <location>
        <begin position="1"/>
        <end position="20"/>
    </location>
</feature>
<reference evidence="3 4" key="1">
    <citation type="journal article" date="2018" name="Int. J. Syst. Evol. Microbiol.">
        <title>Planococcus salinus sp. nov., a moderately halophilic bacterium isolated from a saline-alkali soil.</title>
        <authorList>
            <person name="Gan L."/>
        </authorList>
    </citation>
    <scope>NUCLEOTIDE SEQUENCE [LARGE SCALE GENOMIC DNA]</scope>
    <source>
        <strain evidence="3 4">LCB217</strain>
    </source>
</reference>
<dbReference type="RefSeq" id="WP_123166405.1">
    <property type="nucleotide sequence ID" value="NZ_RIAX01000015.1"/>
</dbReference>
<evidence type="ECO:0000313" key="3">
    <source>
        <dbReference type="EMBL" id="RNF38364.1"/>
    </source>
</evidence>
<evidence type="ECO:0000313" key="4">
    <source>
        <dbReference type="Proteomes" id="UP000275473"/>
    </source>
</evidence>
<evidence type="ECO:0000256" key="1">
    <source>
        <dbReference type="SAM" id="MobiDB-lite"/>
    </source>
</evidence>
<dbReference type="PROSITE" id="PS51257">
    <property type="entry name" value="PROKAR_LIPOPROTEIN"/>
    <property type="match status" value="1"/>
</dbReference>
<dbReference type="EMBL" id="RIAX01000015">
    <property type="protein sequence ID" value="RNF38364.1"/>
    <property type="molecule type" value="Genomic_DNA"/>
</dbReference>
<keyword evidence="4" id="KW-1185">Reference proteome</keyword>
<dbReference type="Proteomes" id="UP000275473">
    <property type="component" value="Unassembled WGS sequence"/>
</dbReference>
<proteinExistence type="predicted"/>
<dbReference type="AlphaFoldDB" id="A0A3M8P571"/>
<feature type="compositionally biased region" description="Acidic residues" evidence="1">
    <location>
        <begin position="39"/>
        <end position="67"/>
    </location>
</feature>
<keyword evidence="2" id="KW-0732">Signal</keyword>
<sequence length="235" mass="26101">MKKMTIAAGMLALLTLSACGDDAPPEPEVQIPAGSDTNVTDEDPEQVEEAIEEEASEEELGESEGENVDPYAFFMEDGTTATYEGKGIEYAALSIRTEYLEEDHIALYEDNGGTILLRVYRLSEDKVELVKEEPEFYEEYTATAEELSALEPISTYLEFPIEEGNKMNGRTIVETGATVETPYDTFEDAIVIENKSESSVSRSYITEGFGEVKREFLSEEGEEEFVVTSSLETIE</sequence>
<feature type="region of interest" description="Disordered" evidence="1">
    <location>
        <begin position="18"/>
        <end position="68"/>
    </location>
</feature>
<organism evidence="3 4">
    <name type="scientific">Planococcus salinus</name>
    <dbReference type="NCBI Taxonomy" id="1848460"/>
    <lineage>
        <taxon>Bacteria</taxon>
        <taxon>Bacillati</taxon>
        <taxon>Bacillota</taxon>
        <taxon>Bacilli</taxon>
        <taxon>Bacillales</taxon>
        <taxon>Caryophanaceae</taxon>
        <taxon>Planococcus</taxon>
    </lineage>
</organism>